<dbReference type="PANTHER" id="PTHR32487">
    <property type="entry name" value="3-OXO-DELTA(4,5)-STEROID 5-BETA-REDUCTASE"/>
    <property type="match status" value="1"/>
</dbReference>
<dbReference type="InterPro" id="IPR036291">
    <property type="entry name" value="NAD(P)-bd_dom_sf"/>
</dbReference>
<dbReference type="InterPro" id="IPR055222">
    <property type="entry name" value="PRISE-like_Rossmann-fold"/>
</dbReference>
<dbReference type="Proteomes" id="UP000030104">
    <property type="component" value="Unassembled WGS sequence"/>
</dbReference>
<dbReference type="STRING" id="40296.A0A0A2KYR6"/>
<evidence type="ECO:0000313" key="2">
    <source>
        <dbReference type="EMBL" id="KGO72972.1"/>
    </source>
</evidence>
<dbReference type="SUPFAM" id="SSF51735">
    <property type="entry name" value="NAD(P)-binding Rossmann-fold domains"/>
    <property type="match status" value="1"/>
</dbReference>
<dbReference type="Pfam" id="PF22917">
    <property type="entry name" value="PRISE"/>
    <property type="match status" value="1"/>
</dbReference>
<accession>A0A0A2KYR6</accession>
<dbReference type="OMA" id="LMNWYIT"/>
<comment type="caution">
    <text evidence="2">The sequence shown here is derived from an EMBL/GenBank/DDBJ whole genome shotgun (WGS) entry which is preliminary data.</text>
</comment>
<dbReference type="PANTHER" id="PTHR32487:SF0">
    <property type="entry name" value="3-OXO-DELTA(4,5)-STEROID 5-BETA-REDUCTASE"/>
    <property type="match status" value="1"/>
</dbReference>
<evidence type="ECO:0000313" key="3">
    <source>
        <dbReference type="Proteomes" id="UP000030104"/>
    </source>
</evidence>
<dbReference type="AlphaFoldDB" id="A0A0A2KYR6"/>
<gene>
    <name evidence="2" type="ORF">PITC_062000</name>
</gene>
<organism evidence="2 3">
    <name type="scientific">Penicillium italicum</name>
    <name type="common">Blue mold</name>
    <dbReference type="NCBI Taxonomy" id="40296"/>
    <lineage>
        <taxon>Eukaryota</taxon>
        <taxon>Fungi</taxon>
        <taxon>Dikarya</taxon>
        <taxon>Ascomycota</taxon>
        <taxon>Pezizomycotina</taxon>
        <taxon>Eurotiomycetes</taxon>
        <taxon>Eurotiomycetidae</taxon>
        <taxon>Eurotiales</taxon>
        <taxon>Aspergillaceae</taxon>
        <taxon>Penicillium</taxon>
    </lineage>
</organism>
<dbReference type="CDD" id="cd08948">
    <property type="entry name" value="5beta-POR_like_SDR_a"/>
    <property type="match status" value="1"/>
</dbReference>
<sequence>MSHLHPLDSPQSGVAFVAGANGITGHAIVEHLIKRPETEWSKIIITSRRPLKARFTDPRVEFIALDFLSSPASIVEQIKELCGEVTHAFFTSYVHNNDFSVLYEKNGPLFRNFLEAVEQACPKLQRVVLQTGGKHYALQFREANSPFVEEMPRYDGPESIFYYEQEDDMFAIQKRRQTWSYNIIRPMGIIGYASQYIGINEALPIAQYFLICRELGVPPKWPGTLSGYLRVENQSYAPGVADLTVWAATQDRCKDEAFNHVNGDVIVWKYLWHHLADYFKAPLGSSEPTETTEPMDMLEWAKDKRPVWESIVAKNGGDPDAFQLDSFALMNWYITPTAMKSPSISTVSKARKLGWNRYDDTYSTWLKTFKSYQNAGVLPAP</sequence>
<proteinExistence type="predicted"/>
<name>A0A0A2KYR6_PENIT</name>
<reference evidence="2 3" key="1">
    <citation type="journal article" date="2015" name="Mol. Plant Microbe Interact.">
        <title>Genome, transcriptome, and functional analyses of Penicillium expansum provide new insights into secondary metabolism and pathogenicity.</title>
        <authorList>
            <person name="Ballester A.R."/>
            <person name="Marcet-Houben M."/>
            <person name="Levin E."/>
            <person name="Sela N."/>
            <person name="Selma-Lazaro C."/>
            <person name="Carmona L."/>
            <person name="Wisniewski M."/>
            <person name="Droby S."/>
            <person name="Gonzalez-Candelas L."/>
            <person name="Gabaldon T."/>
        </authorList>
    </citation>
    <scope>NUCLEOTIDE SEQUENCE [LARGE SCALE GENOMIC DNA]</scope>
    <source>
        <strain evidence="2 3">PHI-1</strain>
    </source>
</reference>
<dbReference type="PhylomeDB" id="A0A0A2KYR6"/>
<keyword evidence="3" id="KW-1185">Reference proteome</keyword>
<dbReference type="HOGENOM" id="CLU_030125_1_0_1"/>
<feature type="domain" description="PRISE-like Rossmann-fold" evidence="1">
    <location>
        <begin position="15"/>
        <end position="318"/>
    </location>
</feature>
<dbReference type="Gene3D" id="3.40.50.720">
    <property type="entry name" value="NAD(P)-binding Rossmann-like Domain"/>
    <property type="match status" value="1"/>
</dbReference>
<dbReference type="EMBL" id="JQGA01000847">
    <property type="protein sequence ID" value="KGO72972.1"/>
    <property type="molecule type" value="Genomic_DNA"/>
</dbReference>
<evidence type="ECO:0000259" key="1">
    <source>
        <dbReference type="Pfam" id="PF22917"/>
    </source>
</evidence>
<protein>
    <submittedName>
        <fullName evidence="2">NAD-dependent epimerase/dehydratase</fullName>
    </submittedName>
</protein>
<dbReference type="OrthoDB" id="1731983at2759"/>